<accession>A0ABW4KVJ3</accession>
<evidence type="ECO:0000256" key="4">
    <source>
        <dbReference type="ARBA" id="ARBA00023125"/>
    </source>
</evidence>
<dbReference type="Pfam" id="PF01609">
    <property type="entry name" value="DDE_Tnp_1"/>
    <property type="match status" value="1"/>
</dbReference>
<comment type="similarity">
    <text evidence="2">Belongs to the transposase 11 family.</text>
</comment>
<reference evidence="10" key="1">
    <citation type="journal article" date="2019" name="Int. J. Syst. Evol. Microbiol.">
        <title>The Global Catalogue of Microorganisms (GCM) 10K type strain sequencing project: providing services to taxonomists for standard genome sequencing and annotation.</title>
        <authorList>
            <consortium name="The Broad Institute Genomics Platform"/>
            <consortium name="The Broad Institute Genome Sequencing Center for Infectious Disease"/>
            <person name="Wu L."/>
            <person name="Ma J."/>
        </authorList>
    </citation>
    <scope>NUCLEOTIDE SEQUENCE [LARGE SCALE GENOMIC DNA]</scope>
    <source>
        <strain evidence="10">LMG 29247</strain>
    </source>
</reference>
<gene>
    <name evidence="9" type="ORF">ACFSF0_11540</name>
</gene>
<evidence type="ECO:0000259" key="7">
    <source>
        <dbReference type="Pfam" id="PF01609"/>
    </source>
</evidence>
<evidence type="ECO:0000256" key="2">
    <source>
        <dbReference type="ARBA" id="ARBA00010075"/>
    </source>
</evidence>
<dbReference type="RefSeq" id="WP_255507580.1">
    <property type="nucleotide sequence ID" value="NZ_JBHUEJ010000022.1"/>
</dbReference>
<feature type="compositionally biased region" description="Basic and acidic residues" evidence="6">
    <location>
        <begin position="174"/>
        <end position="189"/>
    </location>
</feature>
<protein>
    <submittedName>
        <fullName evidence="9">IS5 family transposase</fullName>
    </submittedName>
</protein>
<dbReference type="InterPro" id="IPR002559">
    <property type="entry name" value="Transposase_11"/>
</dbReference>
<dbReference type="InterPro" id="IPR047959">
    <property type="entry name" value="Transpos_IS5"/>
</dbReference>
<dbReference type="Pfam" id="PF05598">
    <property type="entry name" value="DUF772"/>
    <property type="match status" value="1"/>
</dbReference>
<keyword evidence="5" id="KW-0233">DNA recombination</keyword>
<dbReference type="EMBL" id="JBHUEJ010000022">
    <property type="protein sequence ID" value="MFD1711246.1"/>
    <property type="molecule type" value="Genomic_DNA"/>
</dbReference>
<feature type="domain" description="Transposase IS4-like" evidence="7">
    <location>
        <begin position="144"/>
        <end position="330"/>
    </location>
</feature>
<keyword evidence="4" id="KW-0238">DNA-binding</keyword>
<proteinExistence type="inferred from homology"/>
<comment type="caution">
    <text evidence="9">The sequence shown here is derived from an EMBL/GenBank/DDBJ whole genome shotgun (WGS) entry which is preliminary data.</text>
</comment>
<feature type="domain" description="Transposase InsH N-terminal" evidence="8">
    <location>
        <begin position="18"/>
        <end position="117"/>
    </location>
</feature>
<keyword evidence="3" id="KW-0815">Transposition</keyword>
<dbReference type="NCBIfam" id="NF033581">
    <property type="entry name" value="transpos_IS5_4"/>
    <property type="match status" value="1"/>
</dbReference>
<evidence type="ECO:0000313" key="10">
    <source>
        <dbReference type="Proteomes" id="UP001597304"/>
    </source>
</evidence>
<evidence type="ECO:0000259" key="8">
    <source>
        <dbReference type="Pfam" id="PF05598"/>
    </source>
</evidence>
<dbReference type="PANTHER" id="PTHR35604:SF2">
    <property type="entry name" value="TRANSPOSASE INSH FOR INSERTION SEQUENCE ELEMENT IS5A-RELATED"/>
    <property type="match status" value="1"/>
</dbReference>
<dbReference type="InterPro" id="IPR008490">
    <property type="entry name" value="Transposase_InsH_N"/>
</dbReference>
<evidence type="ECO:0000256" key="3">
    <source>
        <dbReference type="ARBA" id="ARBA00022578"/>
    </source>
</evidence>
<evidence type="ECO:0000256" key="5">
    <source>
        <dbReference type="ARBA" id="ARBA00023172"/>
    </source>
</evidence>
<keyword evidence="10" id="KW-1185">Reference proteome</keyword>
<dbReference type="PANTHER" id="PTHR35604">
    <property type="entry name" value="TRANSPOSASE INSH FOR INSERTION SEQUENCE ELEMENT IS5A-RELATED"/>
    <property type="match status" value="1"/>
</dbReference>
<feature type="region of interest" description="Disordered" evidence="6">
    <location>
        <begin position="161"/>
        <end position="191"/>
    </location>
</feature>
<sequence length="359" mass="40703">MTPRSALKFDLFSEASRKRKIDEGGDPLQVIAQHIDFTALAALVDAFTLRGDGRKGGRPAYPTEVMVRILVLKRLYNLSDEQMEYQLLDRMSYQRFCLLQDCMNVPDRNTIWRFGERIGVQGATALLQGVDAQLHRHGYIARGGQAIDATLVPAPRQRISKDEREQLNSGQKPDWSDTKRRYKDTDATHTKKHGKSYFGYKLSVSVDHKHGFIRGVVTGTASEHDGHHFDEVLDPHNTGKEVNADKAYPSAQRREMLRVLGFKDGMQRKAQAGKPLSDCQKRRNQRIAKKRAKVEHVFAGIRHMGGKFVRSIGQVRASTTMTLMAACYNLKRLASFLDRKVDAFYKAKPSKMQMRLKAA</sequence>
<name>A0ABW4KVJ3_9BURK</name>
<evidence type="ECO:0000256" key="1">
    <source>
        <dbReference type="ARBA" id="ARBA00003544"/>
    </source>
</evidence>
<comment type="function">
    <text evidence="1">Involved in the transposition of the insertion sequence IS5.</text>
</comment>
<dbReference type="Proteomes" id="UP001597304">
    <property type="component" value="Unassembled WGS sequence"/>
</dbReference>
<evidence type="ECO:0000313" key="9">
    <source>
        <dbReference type="EMBL" id="MFD1711246.1"/>
    </source>
</evidence>
<organism evidence="9 10">
    <name type="scientific">Ottowia flava</name>
    <dbReference type="NCBI Taxonomy" id="2675430"/>
    <lineage>
        <taxon>Bacteria</taxon>
        <taxon>Pseudomonadati</taxon>
        <taxon>Pseudomonadota</taxon>
        <taxon>Betaproteobacteria</taxon>
        <taxon>Burkholderiales</taxon>
        <taxon>Comamonadaceae</taxon>
        <taxon>Ottowia</taxon>
    </lineage>
</organism>
<evidence type="ECO:0000256" key="6">
    <source>
        <dbReference type="SAM" id="MobiDB-lite"/>
    </source>
</evidence>